<dbReference type="Pfam" id="PF04752">
    <property type="entry name" value="ChaC"/>
    <property type="match status" value="1"/>
</dbReference>
<evidence type="ECO:0000256" key="1">
    <source>
        <dbReference type="ARBA" id="ARBA00009662"/>
    </source>
</evidence>
<dbReference type="InterPro" id="IPR013024">
    <property type="entry name" value="GGCT-like"/>
</dbReference>
<organism evidence="6 7">
    <name type="scientific">Aromia moschata</name>
    <dbReference type="NCBI Taxonomy" id="1265417"/>
    <lineage>
        <taxon>Eukaryota</taxon>
        <taxon>Metazoa</taxon>
        <taxon>Ecdysozoa</taxon>
        <taxon>Arthropoda</taxon>
        <taxon>Hexapoda</taxon>
        <taxon>Insecta</taxon>
        <taxon>Pterygota</taxon>
        <taxon>Neoptera</taxon>
        <taxon>Endopterygota</taxon>
        <taxon>Coleoptera</taxon>
        <taxon>Polyphaga</taxon>
        <taxon>Cucujiformia</taxon>
        <taxon>Chrysomeloidea</taxon>
        <taxon>Cerambycidae</taxon>
        <taxon>Cerambycinae</taxon>
        <taxon>Callichromatini</taxon>
        <taxon>Aromia</taxon>
    </lineage>
</organism>
<evidence type="ECO:0000256" key="3">
    <source>
        <dbReference type="ARBA" id="ARBA00023239"/>
    </source>
</evidence>
<reference evidence="6" key="1">
    <citation type="journal article" date="2023" name="Insect Mol. Biol.">
        <title>Genome sequencing provides insights into the evolution of gene families encoding plant cell wall-degrading enzymes in longhorned beetles.</title>
        <authorList>
            <person name="Shin N.R."/>
            <person name="Okamura Y."/>
            <person name="Kirsch R."/>
            <person name="Pauchet Y."/>
        </authorList>
    </citation>
    <scope>NUCLEOTIDE SEQUENCE</scope>
    <source>
        <strain evidence="6">AMC_N1</strain>
    </source>
</reference>
<dbReference type="InterPro" id="IPR036568">
    <property type="entry name" value="GGCT-like_sf"/>
</dbReference>
<accession>A0AAV8YH71</accession>
<dbReference type="GO" id="GO:0061928">
    <property type="term" value="F:glutathione specific gamma-glutamylcyclotransferase activity"/>
    <property type="evidence" value="ECO:0007669"/>
    <property type="project" value="UniProtKB-EC"/>
</dbReference>
<evidence type="ECO:0000256" key="2">
    <source>
        <dbReference type="ARBA" id="ARBA00012344"/>
    </source>
</evidence>
<dbReference type="PANTHER" id="PTHR12192:SF26">
    <property type="entry name" value="GLUTATHIONE-SPECIFIC GAMMA-GLUTAMYLCYCLOTRANSFERASE 1"/>
    <property type="match status" value="1"/>
</dbReference>
<evidence type="ECO:0000256" key="4">
    <source>
        <dbReference type="ARBA" id="ARBA00048073"/>
    </source>
</evidence>
<dbReference type="GO" id="GO:0006751">
    <property type="term" value="P:glutathione catabolic process"/>
    <property type="evidence" value="ECO:0007669"/>
    <property type="project" value="InterPro"/>
</dbReference>
<keyword evidence="3" id="KW-0456">Lyase</keyword>
<comment type="caution">
    <text evidence="6">The sequence shown here is derived from an EMBL/GenBank/DDBJ whole genome shotgun (WGS) entry which is preliminary data.</text>
</comment>
<gene>
    <name evidence="6" type="ORF">NQ318_021161</name>
</gene>
<dbReference type="PANTHER" id="PTHR12192">
    <property type="entry name" value="CATION TRANSPORT PROTEIN CHAC-RELATED"/>
    <property type="match status" value="1"/>
</dbReference>
<name>A0AAV8YH71_9CUCU</name>
<evidence type="ECO:0000313" key="7">
    <source>
        <dbReference type="Proteomes" id="UP001162162"/>
    </source>
</evidence>
<sequence length="260" mass="29290">MDVLEDLAELQNEVSEIETKALWVFAYGSLCWKPGFKFHKAVTGHVKGFQRRFWQGNVTHRGTDERGRVATLIEDRKGTVHGVAFAISGEAAIPYLSKRECQLGGYISNFTTFYPMKGEPFKVLAYVATPKNPLWMGDADDVSIAQQIIDCSGPSGHNVEYLVRLANFMREHFSEQHDPHLFNLEKEVLRLIDNRKMCLKTLMGDGEGCITFIKRDSPSPTSNHREEEDRIDSFEHTTLNGGKDSTLPKPLGVCSSNHKT</sequence>
<dbReference type="GO" id="GO:0005737">
    <property type="term" value="C:cytoplasm"/>
    <property type="evidence" value="ECO:0007669"/>
    <property type="project" value="TreeGrafter"/>
</dbReference>
<proteinExistence type="inferred from homology"/>
<dbReference type="SUPFAM" id="SSF110857">
    <property type="entry name" value="Gamma-glutamyl cyclotransferase-like"/>
    <property type="match status" value="1"/>
</dbReference>
<evidence type="ECO:0000313" key="6">
    <source>
        <dbReference type="EMBL" id="KAJ8950304.1"/>
    </source>
</evidence>
<comment type="catalytic activity">
    <reaction evidence="4">
        <text>glutathione = L-cysteinylglycine + 5-oxo-L-proline</text>
        <dbReference type="Rhea" id="RHEA:47724"/>
        <dbReference type="ChEBI" id="CHEBI:57925"/>
        <dbReference type="ChEBI" id="CHEBI:58402"/>
        <dbReference type="ChEBI" id="CHEBI:61694"/>
        <dbReference type="EC" id="4.3.2.7"/>
    </reaction>
</comment>
<protein>
    <recommendedName>
        <fullName evidence="2">glutathione-specific gamma-glutamylcyclotransferase</fullName>
        <ecNumber evidence="2">4.3.2.7</ecNumber>
    </recommendedName>
</protein>
<dbReference type="EC" id="4.3.2.7" evidence="2"/>
<feature type="compositionally biased region" description="Basic and acidic residues" evidence="5">
    <location>
        <begin position="213"/>
        <end position="235"/>
    </location>
</feature>
<dbReference type="Gene3D" id="3.10.490.10">
    <property type="entry name" value="Gamma-glutamyl cyclotransferase-like"/>
    <property type="match status" value="1"/>
</dbReference>
<dbReference type="AlphaFoldDB" id="A0AAV8YH71"/>
<dbReference type="Proteomes" id="UP001162162">
    <property type="component" value="Unassembled WGS sequence"/>
</dbReference>
<evidence type="ECO:0000256" key="5">
    <source>
        <dbReference type="SAM" id="MobiDB-lite"/>
    </source>
</evidence>
<dbReference type="InterPro" id="IPR006840">
    <property type="entry name" value="ChaC"/>
</dbReference>
<dbReference type="EMBL" id="JAPWTK010000102">
    <property type="protein sequence ID" value="KAJ8950304.1"/>
    <property type="molecule type" value="Genomic_DNA"/>
</dbReference>
<feature type="region of interest" description="Disordered" evidence="5">
    <location>
        <begin position="213"/>
        <end position="260"/>
    </location>
</feature>
<comment type="similarity">
    <text evidence="1">Belongs to the gamma-glutamylcyclotransferase family. ChaC subfamily.</text>
</comment>
<dbReference type="CDD" id="cd06661">
    <property type="entry name" value="GGCT_like"/>
    <property type="match status" value="1"/>
</dbReference>
<keyword evidence="7" id="KW-1185">Reference proteome</keyword>